<keyword evidence="5 9" id="KW-0798">TonB box</keyword>
<keyword evidence="10" id="KW-0732">Signal</keyword>
<evidence type="ECO:0000313" key="13">
    <source>
        <dbReference type="EMBL" id="MBL6079771.1"/>
    </source>
</evidence>
<name>A0ABS1U520_9PROT</name>
<keyword evidence="2 8" id="KW-0813">Transport</keyword>
<organism evidence="13 14">
    <name type="scientific">Belnapia arida</name>
    <dbReference type="NCBI Taxonomy" id="2804533"/>
    <lineage>
        <taxon>Bacteria</taxon>
        <taxon>Pseudomonadati</taxon>
        <taxon>Pseudomonadota</taxon>
        <taxon>Alphaproteobacteria</taxon>
        <taxon>Acetobacterales</taxon>
        <taxon>Roseomonadaceae</taxon>
        <taxon>Belnapia</taxon>
    </lineage>
</organism>
<proteinExistence type="inferred from homology"/>
<keyword evidence="4 8" id="KW-0812">Transmembrane</keyword>
<feature type="signal peptide" evidence="10">
    <location>
        <begin position="1"/>
        <end position="23"/>
    </location>
</feature>
<evidence type="ECO:0000256" key="10">
    <source>
        <dbReference type="SAM" id="SignalP"/>
    </source>
</evidence>
<feature type="domain" description="TonB-dependent receptor plug" evidence="12">
    <location>
        <begin position="52"/>
        <end position="161"/>
    </location>
</feature>
<protein>
    <submittedName>
        <fullName evidence="13">TonB-dependent receptor</fullName>
    </submittedName>
</protein>
<dbReference type="InterPro" id="IPR039426">
    <property type="entry name" value="TonB-dep_rcpt-like"/>
</dbReference>
<evidence type="ECO:0000256" key="8">
    <source>
        <dbReference type="PROSITE-ProRule" id="PRU01360"/>
    </source>
</evidence>
<dbReference type="InterPro" id="IPR037066">
    <property type="entry name" value="Plug_dom_sf"/>
</dbReference>
<dbReference type="PANTHER" id="PTHR30069">
    <property type="entry name" value="TONB-DEPENDENT OUTER MEMBRANE RECEPTOR"/>
    <property type="match status" value="1"/>
</dbReference>
<comment type="subcellular location">
    <subcellularLocation>
        <location evidence="1 8">Cell outer membrane</location>
        <topology evidence="1 8">Multi-pass membrane protein</topology>
    </subcellularLocation>
</comment>
<dbReference type="EMBL" id="JAETWB010000008">
    <property type="protein sequence ID" value="MBL6079771.1"/>
    <property type="molecule type" value="Genomic_DNA"/>
</dbReference>
<evidence type="ECO:0000256" key="4">
    <source>
        <dbReference type="ARBA" id="ARBA00022692"/>
    </source>
</evidence>
<keyword evidence="14" id="KW-1185">Reference proteome</keyword>
<accession>A0ABS1U520</accession>
<evidence type="ECO:0000256" key="3">
    <source>
        <dbReference type="ARBA" id="ARBA00022452"/>
    </source>
</evidence>
<reference evidence="13 14" key="1">
    <citation type="submission" date="2021-01" db="EMBL/GenBank/DDBJ databases">
        <title>Belnapia mucosa sp. nov. and Belnapia arida sp. nov., isolated from the Tabernas Desert (Almeria, Spain).</title>
        <authorList>
            <person name="Molina-Menor E."/>
            <person name="Vidal-Verdu A."/>
            <person name="Calonge A."/>
            <person name="Satari L."/>
            <person name="Pereto J."/>
            <person name="Porcar M."/>
        </authorList>
    </citation>
    <scope>NUCLEOTIDE SEQUENCE [LARGE SCALE GENOMIC DNA]</scope>
    <source>
        <strain evidence="13 14">T18</strain>
    </source>
</reference>
<dbReference type="SUPFAM" id="SSF56935">
    <property type="entry name" value="Porins"/>
    <property type="match status" value="1"/>
</dbReference>
<keyword evidence="13" id="KW-0675">Receptor</keyword>
<dbReference type="InterPro" id="IPR036942">
    <property type="entry name" value="Beta-barrel_TonB_sf"/>
</dbReference>
<dbReference type="Pfam" id="PF07715">
    <property type="entry name" value="Plug"/>
    <property type="match status" value="1"/>
</dbReference>
<dbReference type="Gene3D" id="2.40.170.20">
    <property type="entry name" value="TonB-dependent receptor, beta-barrel domain"/>
    <property type="match status" value="1"/>
</dbReference>
<evidence type="ECO:0000256" key="7">
    <source>
        <dbReference type="ARBA" id="ARBA00023237"/>
    </source>
</evidence>
<keyword evidence="3 8" id="KW-1134">Transmembrane beta strand</keyword>
<keyword evidence="7 8" id="KW-0998">Cell outer membrane</keyword>
<dbReference type="Proteomes" id="UP000660885">
    <property type="component" value="Unassembled WGS sequence"/>
</dbReference>
<comment type="similarity">
    <text evidence="8 9">Belongs to the TonB-dependent receptor family.</text>
</comment>
<feature type="domain" description="TonB-dependent receptor-like beta-barrel" evidence="11">
    <location>
        <begin position="182"/>
        <end position="644"/>
    </location>
</feature>
<keyword evidence="6 8" id="KW-0472">Membrane</keyword>
<comment type="caution">
    <text evidence="13">The sequence shown here is derived from an EMBL/GenBank/DDBJ whole genome shotgun (WGS) entry which is preliminary data.</text>
</comment>
<dbReference type="InterPro" id="IPR012910">
    <property type="entry name" value="Plug_dom"/>
</dbReference>
<evidence type="ECO:0000313" key="14">
    <source>
        <dbReference type="Proteomes" id="UP000660885"/>
    </source>
</evidence>
<dbReference type="PANTHER" id="PTHR30069:SF28">
    <property type="entry name" value="TONB-DEPENDENT RECEPTOR YNCD-RELATED"/>
    <property type="match status" value="1"/>
</dbReference>
<gene>
    <name evidence="13" type="ORF">JMJ56_17265</name>
</gene>
<dbReference type="RefSeq" id="WP_202833018.1">
    <property type="nucleotide sequence ID" value="NZ_JAETWB010000008.1"/>
</dbReference>
<sequence>MHPLTRATRRALLLAGIAGPAFGQTTLPDLVVTGQAPGSLTAPSVAEQREALEQTPSAARFVDGRDFANRYAFNLRDVLADTPGVFVQGRYGQELRLSIRGSGIARGFHLRGIEVLQDGVPVNLADGSGDFYQIDPSAVRSAAVYPGGNALAFGSSTLGGAINFVTPTARTATEANSLRVEGGSYGTWRLSGQTSAVFGDWDALAAGSIAHSDGWRQHSRGQYEQFNANLGYRLNDSVETRFYAGAYIVRQQLPGSLSLADALNRPQIANPAAISGNQARNLWAERFANRTSIRLDAGQVDVDSWITHKQLYHPIFQAIDQDGLTWGIAPRWTQRYELAGLRGELVLGGRYFAGTNDALQYLNTRGSRGALTANGVQRAQNFEAFAENRLWVLPTVALVAGAKMLRNERDYENRLTGQRFGRAYEGLNPRIGVLWQPRPAVQVFANLTRSQDVPDFSDQLQTVGNRPFWVPLQAQRAWTVELGTRGRYEGYGWDLTLFRSNIRGQLLQFTVDPSIPASTFNAGNTVNQGVEFAGHLDLTRGALAAGDRIALRGSWTFNDFRFRADRQYGDNRIAGLPPHVLRTVLTYAAPEERGFVSPVLDWVPQGAWADYANTLRANQYFKLGLEAGLRVAPNLSLFLDLRNLTNKRYVSDLGTLQNARAAGANTAVFYPGEGRSLYVGARMSF</sequence>
<evidence type="ECO:0000259" key="11">
    <source>
        <dbReference type="Pfam" id="PF00593"/>
    </source>
</evidence>
<evidence type="ECO:0000256" key="1">
    <source>
        <dbReference type="ARBA" id="ARBA00004571"/>
    </source>
</evidence>
<evidence type="ECO:0000259" key="12">
    <source>
        <dbReference type="Pfam" id="PF07715"/>
    </source>
</evidence>
<dbReference type="Pfam" id="PF00593">
    <property type="entry name" value="TonB_dep_Rec_b-barrel"/>
    <property type="match status" value="1"/>
</dbReference>
<feature type="chain" id="PRO_5047014663" evidence="10">
    <location>
        <begin position="24"/>
        <end position="685"/>
    </location>
</feature>
<dbReference type="Gene3D" id="2.170.130.10">
    <property type="entry name" value="TonB-dependent receptor, plug domain"/>
    <property type="match status" value="1"/>
</dbReference>
<dbReference type="PROSITE" id="PS52016">
    <property type="entry name" value="TONB_DEPENDENT_REC_3"/>
    <property type="match status" value="1"/>
</dbReference>
<evidence type="ECO:0000256" key="6">
    <source>
        <dbReference type="ARBA" id="ARBA00023136"/>
    </source>
</evidence>
<evidence type="ECO:0000256" key="5">
    <source>
        <dbReference type="ARBA" id="ARBA00023077"/>
    </source>
</evidence>
<evidence type="ECO:0000256" key="2">
    <source>
        <dbReference type="ARBA" id="ARBA00022448"/>
    </source>
</evidence>
<evidence type="ECO:0000256" key="9">
    <source>
        <dbReference type="RuleBase" id="RU003357"/>
    </source>
</evidence>
<dbReference type="InterPro" id="IPR000531">
    <property type="entry name" value="Beta-barrel_TonB"/>
</dbReference>